<evidence type="ECO:0000313" key="2">
    <source>
        <dbReference type="Proteomes" id="UP000622552"/>
    </source>
</evidence>
<organism evidence="1 2">
    <name type="scientific">Longispora fulva</name>
    <dbReference type="NCBI Taxonomy" id="619741"/>
    <lineage>
        <taxon>Bacteria</taxon>
        <taxon>Bacillati</taxon>
        <taxon>Actinomycetota</taxon>
        <taxon>Actinomycetes</taxon>
        <taxon>Micromonosporales</taxon>
        <taxon>Micromonosporaceae</taxon>
        <taxon>Longispora</taxon>
    </lineage>
</organism>
<protein>
    <submittedName>
        <fullName evidence="1">Uncharacterized protein</fullName>
    </submittedName>
</protein>
<accession>A0A8J7KS31</accession>
<dbReference type="AlphaFoldDB" id="A0A8J7KS31"/>
<proteinExistence type="predicted"/>
<keyword evidence="2" id="KW-1185">Reference proteome</keyword>
<evidence type="ECO:0000313" key="1">
    <source>
        <dbReference type="EMBL" id="MBG6139167.1"/>
    </source>
</evidence>
<sequence length="79" mass="8661">MSFVDSYRPDEIDALIFVDDEGKFGFSKGPDAPVGCRTIMNRGGVDRLMVLHTFVSGDFAEPGQREAFAALVCDDAWLS</sequence>
<comment type="caution">
    <text evidence="1">The sequence shown here is derived from an EMBL/GenBank/DDBJ whole genome shotgun (WGS) entry which is preliminary data.</text>
</comment>
<gene>
    <name evidence="1" type="ORF">IW245_005361</name>
</gene>
<dbReference type="RefSeq" id="WP_197005851.1">
    <property type="nucleotide sequence ID" value="NZ_BONS01000012.1"/>
</dbReference>
<dbReference type="EMBL" id="JADOUF010000001">
    <property type="protein sequence ID" value="MBG6139167.1"/>
    <property type="molecule type" value="Genomic_DNA"/>
</dbReference>
<name>A0A8J7KS31_9ACTN</name>
<reference evidence="1" key="1">
    <citation type="submission" date="2020-11" db="EMBL/GenBank/DDBJ databases">
        <title>Sequencing the genomes of 1000 actinobacteria strains.</title>
        <authorList>
            <person name="Klenk H.-P."/>
        </authorList>
    </citation>
    <scope>NUCLEOTIDE SEQUENCE</scope>
    <source>
        <strain evidence="1">DSM 45356</strain>
    </source>
</reference>
<dbReference type="Proteomes" id="UP000622552">
    <property type="component" value="Unassembled WGS sequence"/>
</dbReference>